<feature type="transmembrane region" description="Helical" evidence="1">
    <location>
        <begin position="48"/>
        <end position="71"/>
    </location>
</feature>
<dbReference type="AlphaFoldDB" id="A0A8D9B3B4"/>
<proteinExistence type="predicted"/>
<reference evidence="2" key="1">
    <citation type="submission" date="2021-05" db="EMBL/GenBank/DDBJ databases">
        <authorList>
            <person name="Alioto T."/>
            <person name="Alioto T."/>
            <person name="Gomez Garrido J."/>
        </authorList>
    </citation>
    <scope>NUCLEOTIDE SEQUENCE</scope>
</reference>
<name>A0A8D9B3B4_9HEMI</name>
<accession>A0A8D9B3B4</accession>
<keyword evidence="1" id="KW-0472">Membrane</keyword>
<dbReference type="EMBL" id="HBUF01599410">
    <property type="protein sequence ID" value="CAG6775687.1"/>
    <property type="molecule type" value="Transcribed_RNA"/>
</dbReference>
<keyword evidence="1" id="KW-0812">Transmembrane</keyword>
<organism evidence="2">
    <name type="scientific">Cacopsylla melanoneura</name>
    <dbReference type="NCBI Taxonomy" id="428564"/>
    <lineage>
        <taxon>Eukaryota</taxon>
        <taxon>Metazoa</taxon>
        <taxon>Ecdysozoa</taxon>
        <taxon>Arthropoda</taxon>
        <taxon>Hexapoda</taxon>
        <taxon>Insecta</taxon>
        <taxon>Pterygota</taxon>
        <taxon>Neoptera</taxon>
        <taxon>Paraneoptera</taxon>
        <taxon>Hemiptera</taxon>
        <taxon>Sternorrhyncha</taxon>
        <taxon>Psylloidea</taxon>
        <taxon>Psyllidae</taxon>
        <taxon>Psyllinae</taxon>
        <taxon>Cacopsylla</taxon>
    </lineage>
</organism>
<evidence type="ECO:0000256" key="1">
    <source>
        <dbReference type="SAM" id="Phobius"/>
    </source>
</evidence>
<sequence length="108" mass="12017">MIWRESDHLASAASVQRLICDLQPNQACHSVFSHRQKTSFFLQGRGCVLLHCIVYSGSSLLLTTLSAYLLLIASEAGLQMLQQGLGFSFRVFLPLASVRDCLFEKNIV</sequence>
<evidence type="ECO:0000313" key="2">
    <source>
        <dbReference type="EMBL" id="CAG6775687.1"/>
    </source>
</evidence>
<keyword evidence="1" id="KW-1133">Transmembrane helix</keyword>
<protein>
    <submittedName>
        <fullName evidence="2">Uncharacterized protein</fullName>
    </submittedName>
</protein>